<gene>
    <name evidence="2" type="ORF">PQU98_10320</name>
</gene>
<comment type="caution">
    <text evidence="2">The sequence shown here is derived from an EMBL/GenBank/DDBJ whole genome shotgun (WGS) entry which is preliminary data.</text>
</comment>
<dbReference type="SMART" id="SM00671">
    <property type="entry name" value="SEL1"/>
    <property type="match status" value="5"/>
</dbReference>
<feature type="signal peptide" evidence="1">
    <location>
        <begin position="1"/>
        <end position="20"/>
    </location>
</feature>
<dbReference type="Proteomes" id="UP001218579">
    <property type="component" value="Unassembled WGS sequence"/>
</dbReference>
<dbReference type="Pfam" id="PF08238">
    <property type="entry name" value="Sel1"/>
    <property type="match status" value="5"/>
</dbReference>
<accession>A0ABT5HK63</accession>
<dbReference type="SUPFAM" id="SSF81901">
    <property type="entry name" value="HCP-like"/>
    <property type="match status" value="1"/>
</dbReference>
<sequence length="292" mass="32647">MKNLRIIAFVFLAGITHAMAAQGQIAFPDQQQLILRHSVPVRIEVRKDTDLRAAWALIDAGNYEEAREHLEKAAHRDRVVAFYVLGLFYLRGYGVDADADIAMSYFQKGAARNHGLSKIMMAEMYYRGYKGKPDLSEAIRLLKDAAKHEGKAMFLLGRLYAAGEGLPKSTNKAMNYYERAARAGYYPAATYLGHIFYQNGGGKDLKKARSWFQRNANAEGDPEGLYYYGIMQARGEGGRVDLQGGYIALALAYALGYEAALLERDQLATKLTPEQRAIGDRFVRELIADTLK</sequence>
<dbReference type="RefSeq" id="WP_272744859.1">
    <property type="nucleotide sequence ID" value="NZ_JAQQKV010000002.1"/>
</dbReference>
<dbReference type="EMBL" id="JAQQKV010000002">
    <property type="protein sequence ID" value="MDC7676526.1"/>
    <property type="molecule type" value="Genomic_DNA"/>
</dbReference>
<dbReference type="PANTHER" id="PTHR11102">
    <property type="entry name" value="SEL-1-LIKE PROTEIN"/>
    <property type="match status" value="1"/>
</dbReference>
<proteinExistence type="predicted"/>
<dbReference type="PANTHER" id="PTHR11102:SF160">
    <property type="entry name" value="ERAD-ASSOCIATED E3 UBIQUITIN-PROTEIN LIGASE COMPONENT HRD3"/>
    <property type="match status" value="1"/>
</dbReference>
<evidence type="ECO:0000256" key="1">
    <source>
        <dbReference type="SAM" id="SignalP"/>
    </source>
</evidence>
<reference evidence="2 3" key="1">
    <citation type="submission" date="2023-01" db="EMBL/GenBank/DDBJ databases">
        <title>Novel species of the genus Asticcacaulis isolated from rivers.</title>
        <authorList>
            <person name="Lu H."/>
        </authorList>
    </citation>
    <scope>NUCLEOTIDE SEQUENCE [LARGE SCALE GENOMIC DNA]</scope>
    <source>
        <strain evidence="2 3">LKC15W</strain>
    </source>
</reference>
<evidence type="ECO:0000313" key="3">
    <source>
        <dbReference type="Proteomes" id="UP001218579"/>
    </source>
</evidence>
<keyword evidence="1" id="KW-0732">Signal</keyword>
<feature type="chain" id="PRO_5047255716" evidence="1">
    <location>
        <begin position="21"/>
        <end position="292"/>
    </location>
</feature>
<dbReference type="InterPro" id="IPR006597">
    <property type="entry name" value="Sel1-like"/>
</dbReference>
<dbReference type="Gene3D" id="1.25.40.10">
    <property type="entry name" value="Tetratricopeptide repeat domain"/>
    <property type="match status" value="2"/>
</dbReference>
<dbReference type="InterPro" id="IPR050767">
    <property type="entry name" value="Sel1_AlgK"/>
</dbReference>
<protein>
    <submittedName>
        <fullName evidence="2">Tetratricopeptide repeat protein</fullName>
    </submittedName>
</protein>
<keyword evidence="3" id="KW-1185">Reference proteome</keyword>
<organism evidence="2 3">
    <name type="scientific">Asticcacaulis machinosus</name>
    <dbReference type="NCBI Taxonomy" id="2984211"/>
    <lineage>
        <taxon>Bacteria</taxon>
        <taxon>Pseudomonadati</taxon>
        <taxon>Pseudomonadota</taxon>
        <taxon>Alphaproteobacteria</taxon>
        <taxon>Caulobacterales</taxon>
        <taxon>Caulobacteraceae</taxon>
        <taxon>Asticcacaulis</taxon>
    </lineage>
</organism>
<name>A0ABT5HK63_9CAUL</name>
<evidence type="ECO:0000313" key="2">
    <source>
        <dbReference type="EMBL" id="MDC7676526.1"/>
    </source>
</evidence>
<dbReference type="InterPro" id="IPR011990">
    <property type="entry name" value="TPR-like_helical_dom_sf"/>
</dbReference>